<keyword evidence="2" id="KW-1185">Reference proteome</keyword>
<dbReference type="EMBL" id="MN095771">
    <property type="protein sequence ID" value="QFR56184.1"/>
    <property type="molecule type" value="Genomic_DNA"/>
</dbReference>
<organism evidence="1 2">
    <name type="scientific">Serratia phage Muldoon</name>
    <dbReference type="NCBI Taxonomy" id="2601678"/>
    <lineage>
        <taxon>Viruses</taxon>
        <taxon>Duplodnaviria</taxon>
        <taxon>Heunggongvirae</taxon>
        <taxon>Uroviricota</taxon>
        <taxon>Caudoviricetes</taxon>
        <taxon>Muldoonvirus</taxon>
        <taxon>Muldoonvirus muldoon</taxon>
    </lineage>
</organism>
<dbReference type="Proteomes" id="UP000326777">
    <property type="component" value="Genome"/>
</dbReference>
<name>A0A5P8PHN8_9CAUD</name>
<reference evidence="2" key="1">
    <citation type="submission" date="2019-06" db="EMBL/GenBank/DDBJ databases">
        <title>Complete genome sequence of Serratia marcescens phage Muldoon.</title>
        <authorList>
            <person name="Campbell S."/>
            <person name="Atkinson C."/>
            <person name="Moreland R."/>
            <person name="Liu M."/>
            <person name="Ramsey J."/>
            <person name="Leavitt J."/>
        </authorList>
    </citation>
    <scope>NUCLEOTIDE SEQUENCE [LARGE SCALE GENOMIC DNA]</scope>
</reference>
<proteinExistence type="predicted"/>
<evidence type="ECO:0000313" key="2">
    <source>
        <dbReference type="Proteomes" id="UP000326777"/>
    </source>
</evidence>
<sequence length="135" mass="15384">MKITFIRHLDRQGEVTPKWTLMADGSRPSMSEVKRNPKAYEANSIPHGIYMLTFHESEMSQYRYSQTQDTFIYPNGKSQGRRLGWAIPISAIELFHYIRVGSIKILPDGMTSMTGTFVKHGTGIRFQPLGDMSIV</sequence>
<accession>A0A5P8PHN8</accession>
<gene>
    <name evidence="1" type="ORF">CPT_Muldoon_233</name>
</gene>
<evidence type="ECO:0000313" key="1">
    <source>
        <dbReference type="EMBL" id="QFR56184.1"/>
    </source>
</evidence>
<protein>
    <submittedName>
        <fullName evidence="1">Uncharacterized protein</fullName>
    </submittedName>
</protein>